<evidence type="ECO:0000313" key="8">
    <source>
        <dbReference type="EMBL" id="KAK9039621.1"/>
    </source>
</evidence>
<keyword evidence="4" id="KW-0804">Transcription</keyword>
<dbReference type="EMBL" id="JBBPBN010000004">
    <property type="protein sequence ID" value="KAK9039621.1"/>
    <property type="molecule type" value="Genomic_DNA"/>
</dbReference>
<protein>
    <submittedName>
        <fullName evidence="8">Uncharacterized protein</fullName>
    </submittedName>
</protein>
<comment type="caution">
    <text evidence="8">The sequence shown here is derived from an EMBL/GenBank/DDBJ whole genome shotgun (WGS) entry which is preliminary data.</text>
</comment>
<evidence type="ECO:0000256" key="4">
    <source>
        <dbReference type="ARBA" id="ARBA00023163"/>
    </source>
</evidence>
<evidence type="ECO:0000259" key="7">
    <source>
        <dbReference type="PROSITE" id="PS51297"/>
    </source>
</evidence>
<dbReference type="Proteomes" id="UP001396334">
    <property type="component" value="Unassembled WGS sequence"/>
</dbReference>
<keyword evidence="2" id="KW-0805">Transcription regulation</keyword>
<dbReference type="SMART" id="SM00432">
    <property type="entry name" value="MADS"/>
    <property type="match status" value="1"/>
</dbReference>
<dbReference type="PANTHER" id="PTHR48019">
    <property type="entry name" value="SERUM RESPONSE FACTOR HOMOLOG"/>
    <property type="match status" value="1"/>
</dbReference>
<dbReference type="PROSITE" id="PS51297">
    <property type="entry name" value="K_BOX"/>
    <property type="match status" value="1"/>
</dbReference>
<sequence length="253" mass="28857">MAGAARVLFCRQLEGKNIELLNIAQLLQLHYLLRETRKRKTQVLMDTVAAMNEKAKQVGQENDAMENMAGTCACLVAEKMGRVKVEVKRIPDKKRRQVTFSKRKNGLIKKAGDLAVLCDVEVALFIISSTGIPYQFSTAQSLRQILERYVRHVEEEAAICNIVNEAKTHDGLKDINGKGGRLLEMVERQLEGEYIELLNITQLIQLENQLSYLLRETRKRKTQVLMETVAAMNEKAKLLRQENDAMENKLTER</sequence>
<dbReference type="Gene3D" id="3.40.1810.10">
    <property type="entry name" value="Transcription factor, MADS-box"/>
    <property type="match status" value="1"/>
</dbReference>
<organism evidence="8 9">
    <name type="scientific">Hibiscus sabdariffa</name>
    <name type="common">roselle</name>
    <dbReference type="NCBI Taxonomy" id="183260"/>
    <lineage>
        <taxon>Eukaryota</taxon>
        <taxon>Viridiplantae</taxon>
        <taxon>Streptophyta</taxon>
        <taxon>Embryophyta</taxon>
        <taxon>Tracheophyta</taxon>
        <taxon>Spermatophyta</taxon>
        <taxon>Magnoliopsida</taxon>
        <taxon>eudicotyledons</taxon>
        <taxon>Gunneridae</taxon>
        <taxon>Pentapetalae</taxon>
        <taxon>rosids</taxon>
        <taxon>malvids</taxon>
        <taxon>Malvales</taxon>
        <taxon>Malvaceae</taxon>
        <taxon>Malvoideae</taxon>
        <taxon>Hibiscus</taxon>
    </lineage>
</organism>
<feature type="domain" description="MADS-box" evidence="6">
    <location>
        <begin position="80"/>
        <end position="140"/>
    </location>
</feature>
<keyword evidence="9" id="KW-1185">Reference proteome</keyword>
<dbReference type="InterPro" id="IPR002100">
    <property type="entry name" value="TF_MADSbox"/>
</dbReference>
<dbReference type="SUPFAM" id="SSF55455">
    <property type="entry name" value="SRF-like"/>
    <property type="match status" value="1"/>
</dbReference>
<dbReference type="InterPro" id="IPR050142">
    <property type="entry name" value="MADS-box/MEF2_TF"/>
</dbReference>
<evidence type="ECO:0000256" key="5">
    <source>
        <dbReference type="ARBA" id="ARBA00023242"/>
    </source>
</evidence>
<dbReference type="Pfam" id="PF01486">
    <property type="entry name" value="K-box"/>
    <property type="match status" value="1"/>
</dbReference>
<evidence type="ECO:0000259" key="6">
    <source>
        <dbReference type="PROSITE" id="PS50066"/>
    </source>
</evidence>
<keyword evidence="3" id="KW-0238">DNA-binding</keyword>
<keyword evidence="5" id="KW-0539">Nucleus</keyword>
<reference evidence="8 9" key="1">
    <citation type="journal article" date="2024" name="G3 (Bethesda)">
        <title>Genome assembly of Hibiscus sabdariffa L. provides insights into metabolisms of medicinal natural products.</title>
        <authorList>
            <person name="Kim T."/>
        </authorList>
    </citation>
    <scope>NUCLEOTIDE SEQUENCE [LARGE SCALE GENOMIC DNA]</scope>
    <source>
        <strain evidence="8">TK-2024</strain>
        <tissue evidence="8">Old leaves</tissue>
    </source>
</reference>
<comment type="subcellular location">
    <subcellularLocation>
        <location evidence="1">Nucleus</location>
    </subcellularLocation>
</comment>
<feature type="domain" description="K-box" evidence="7">
    <location>
        <begin position="166"/>
        <end position="253"/>
    </location>
</feature>
<name>A0ABR2TQD8_9ROSI</name>
<dbReference type="PROSITE" id="PS50066">
    <property type="entry name" value="MADS_BOX_2"/>
    <property type="match status" value="1"/>
</dbReference>
<dbReference type="Pfam" id="PF00319">
    <property type="entry name" value="SRF-TF"/>
    <property type="match status" value="1"/>
</dbReference>
<dbReference type="InterPro" id="IPR036879">
    <property type="entry name" value="TF_MADSbox_sf"/>
</dbReference>
<proteinExistence type="predicted"/>
<evidence type="ECO:0000256" key="1">
    <source>
        <dbReference type="ARBA" id="ARBA00004123"/>
    </source>
</evidence>
<dbReference type="PRINTS" id="PR00404">
    <property type="entry name" value="MADSDOMAIN"/>
</dbReference>
<evidence type="ECO:0000313" key="9">
    <source>
        <dbReference type="Proteomes" id="UP001396334"/>
    </source>
</evidence>
<evidence type="ECO:0000256" key="3">
    <source>
        <dbReference type="ARBA" id="ARBA00023125"/>
    </source>
</evidence>
<accession>A0ABR2TQD8</accession>
<evidence type="ECO:0000256" key="2">
    <source>
        <dbReference type="ARBA" id="ARBA00023015"/>
    </source>
</evidence>
<dbReference type="InterPro" id="IPR002487">
    <property type="entry name" value="TF_Kbox"/>
</dbReference>
<gene>
    <name evidence="8" type="ORF">V6N11_014817</name>
</gene>